<feature type="non-terminal residue" evidence="2">
    <location>
        <position position="1"/>
    </location>
</feature>
<dbReference type="AlphaFoldDB" id="A0A392MRR5"/>
<protein>
    <submittedName>
        <fullName evidence="2">Uncharacterized protein</fullName>
    </submittedName>
</protein>
<dbReference type="EMBL" id="LXQA010015205">
    <property type="protein sequence ID" value="MCH88974.1"/>
    <property type="molecule type" value="Genomic_DNA"/>
</dbReference>
<name>A0A392MRR5_9FABA</name>
<evidence type="ECO:0000313" key="3">
    <source>
        <dbReference type="Proteomes" id="UP000265520"/>
    </source>
</evidence>
<feature type="compositionally biased region" description="Polar residues" evidence="1">
    <location>
        <begin position="1"/>
        <end position="11"/>
    </location>
</feature>
<evidence type="ECO:0000256" key="1">
    <source>
        <dbReference type="SAM" id="MobiDB-lite"/>
    </source>
</evidence>
<feature type="region of interest" description="Disordered" evidence="1">
    <location>
        <begin position="1"/>
        <end position="20"/>
    </location>
</feature>
<comment type="caution">
    <text evidence="2">The sequence shown here is derived from an EMBL/GenBank/DDBJ whole genome shotgun (WGS) entry which is preliminary data.</text>
</comment>
<dbReference type="Proteomes" id="UP000265520">
    <property type="component" value="Unassembled WGS sequence"/>
</dbReference>
<reference evidence="2 3" key="1">
    <citation type="journal article" date="2018" name="Front. Plant Sci.">
        <title>Red Clover (Trifolium pratense) and Zigzag Clover (T. medium) - A Picture of Genomic Similarities and Differences.</title>
        <authorList>
            <person name="Dluhosova J."/>
            <person name="Istvanek J."/>
            <person name="Nedelnik J."/>
            <person name="Repkova J."/>
        </authorList>
    </citation>
    <scope>NUCLEOTIDE SEQUENCE [LARGE SCALE GENOMIC DNA]</scope>
    <source>
        <strain evidence="3">cv. 10/8</strain>
        <tissue evidence="2">Leaf</tissue>
    </source>
</reference>
<accession>A0A392MRR5</accession>
<gene>
    <name evidence="2" type="ORF">A2U01_0009867</name>
</gene>
<sequence>DKDDGYSTNETGKAMEAKTQLLAGEDNGNKVDKYDANVKLLEQCINQHNCCDLGRKLMEQMKEINKTADKDDGYSTKETGNAMEAKAQFLAGWARYGEPTFGEMSADGFCCIM</sequence>
<organism evidence="2 3">
    <name type="scientific">Trifolium medium</name>
    <dbReference type="NCBI Taxonomy" id="97028"/>
    <lineage>
        <taxon>Eukaryota</taxon>
        <taxon>Viridiplantae</taxon>
        <taxon>Streptophyta</taxon>
        <taxon>Embryophyta</taxon>
        <taxon>Tracheophyta</taxon>
        <taxon>Spermatophyta</taxon>
        <taxon>Magnoliopsida</taxon>
        <taxon>eudicotyledons</taxon>
        <taxon>Gunneridae</taxon>
        <taxon>Pentapetalae</taxon>
        <taxon>rosids</taxon>
        <taxon>fabids</taxon>
        <taxon>Fabales</taxon>
        <taxon>Fabaceae</taxon>
        <taxon>Papilionoideae</taxon>
        <taxon>50 kb inversion clade</taxon>
        <taxon>NPAAA clade</taxon>
        <taxon>Hologalegina</taxon>
        <taxon>IRL clade</taxon>
        <taxon>Trifolieae</taxon>
        <taxon>Trifolium</taxon>
    </lineage>
</organism>
<evidence type="ECO:0000313" key="2">
    <source>
        <dbReference type="EMBL" id="MCH88974.1"/>
    </source>
</evidence>
<keyword evidence="3" id="KW-1185">Reference proteome</keyword>
<proteinExistence type="predicted"/>